<proteinExistence type="predicted"/>
<dbReference type="InterPro" id="IPR050860">
    <property type="entry name" value="FeoB_GTPase"/>
</dbReference>
<dbReference type="Pfam" id="PF02421">
    <property type="entry name" value="FeoB_N"/>
    <property type="match status" value="1"/>
</dbReference>
<evidence type="ECO:0000313" key="4">
    <source>
        <dbReference type="Proteomes" id="UP000075260"/>
    </source>
</evidence>
<evidence type="ECO:0000259" key="2">
    <source>
        <dbReference type="PROSITE" id="PS51711"/>
    </source>
</evidence>
<feature type="transmembrane region" description="Helical" evidence="1">
    <location>
        <begin position="628"/>
        <end position="648"/>
    </location>
</feature>
<dbReference type="Pfam" id="PF07664">
    <property type="entry name" value="FeoB_C"/>
    <property type="match status" value="1"/>
</dbReference>
<feature type="transmembrane region" description="Helical" evidence="1">
    <location>
        <begin position="379"/>
        <end position="405"/>
    </location>
</feature>
<dbReference type="InterPro" id="IPR027417">
    <property type="entry name" value="P-loop_NTPase"/>
</dbReference>
<dbReference type="GO" id="GO:0015093">
    <property type="term" value="F:ferrous iron transmembrane transporter activity"/>
    <property type="evidence" value="ECO:0007669"/>
    <property type="project" value="InterPro"/>
</dbReference>
<dbReference type="Gene3D" id="3.40.50.300">
    <property type="entry name" value="P-loop containing nucleotide triphosphate hydrolases"/>
    <property type="match status" value="1"/>
</dbReference>
<gene>
    <name evidence="3" type="ORF">BE15_26545</name>
</gene>
<feature type="transmembrane region" description="Helical" evidence="1">
    <location>
        <begin position="341"/>
        <end position="367"/>
    </location>
</feature>
<dbReference type="Proteomes" id="UP000075260">
    <property type="component" value="Unassembled WGS sequence"/>
</dbReference>
<dbReference type="PANTHER" id="PTHR43185">
    <property type="entry name" value="FERROUS IRON TRANSPORT PROTEIN B"/>
    <property type="match status" value="1"/>
</dbReference>
<dbReference type="OrthoDB" id="9809127at2"/>
<dbReference type="Pfam" id="PF07670">
    <property type="entry name" value="Gate"/>
    <property type="match status" value="2"/>
</dbReference>
<evidence type="ECO:0000313" key="3">
    <source>
        <dbReference type="EMBL" id="KYF66475.1"/>
    </source>
</evidence>
<dbReference type="InterPro" id="IPR030389">
    <property type="entry name" value="G_FEOB_dom"/>
</dbReference>
<name>A0A150QEQ1_SORCE</name>
<comment type="caution">
    <text evidence="3">The sequence shown here is derived from an EMBL/GenBank/DDBJ whole genome shotgun (WGS) entry which is preliminary data.</text>
</comment>
<dbReference type="InterPro" id="IPR011640">
    <property type="entry name" value="Fe2_transport_prot_B_C"/>
</dbReference>
<organism evidence="3 4">
    <name type="scientific">Sorangium cellulosum</name>
    <name type="common">Polyangium cellulosum</name>
    <dbReference type="NCBI Taxonomy" id="56"/>
    <lineage>
        <taxon>Bacteria</taxon>
        <taxon>Pseudomonadati</taxon>
        <taxon>Myxococcota</taxon>
        <taxon>Polyangia</taxon>
        <taxon>Polyangiales</taxon>
        <taxon>Polyangiaceae</taxon>
        <taxon>Sorangium</taxon>
    </lineage>
</organism>
<dbReference type="GO" id="GO:0005525">
    <property type="term" value="F:GTP binding"/>
    <property type="evidence" value="ECO:0007669"/>
    <property type="project" value="InterPro"/>
</dbReference>
<feature type="transmembrane region" description="Helical" evidence="1">
    <location>
        <begin position="301"/>
        <end position="321"/>
    </location>
</feature>
<dbReference type="AlphaFoldDB" id="A0A150QEQ1"/>
<keyword evidence="1" id="KW-0472">Membrane</keyword>
<feature type="transmembrane region" description="Helical" evidence="1">
    <location>
        <begin position="272"/>
        <end position="289"/>
    </location>
</feature>
<dbReference type="SUPFAM" id="SSF52540">
    <property type="entry name" value="P-loop containing nucleoside triphosphate hydrolases"/>
    <property type="match status" value="1"/>
</dbReference>
<reference evidence="3 4" key="1">
    <citation type="submission" date="2014-02" db="EMBL/GenBank/DDBJ databases">
        <title>The small core and large imbalanced accessory genome model reveals a collaborative survival strategy of Sorangium cellulosum strains in nature.</title>
        <authorList>
            <person name="Han K."/>
            <person name="Peng R."/>
            <person name="Blom J."/>
            <person name="Li Y.-Z."/>
        </authorList>
    </citation>
    <scope>NUCLEOTIDE SEQUENCE [LARGE SCALE GENOMIC DNA]</scope>
    <source>
        <strain evidence="3 4">So0008-312</strain>
    </source>
</reference>
<evidence type="ECO:0000256" key="1">
    <source>
        <dbReference type="SAM" id="Phobius"/>
    </source>
</evidence>
<protein>
    <recommendedName>
        <fullName evidence="2">FeoB-type G domain-containing protein</fullName>
    </recommendedName>
</protein>
<sequence length="654" mass="68221">MTEAFGEARTDARAARVQAAIERPLVALLGRPNSGKSSLFNRLTGGSAHVGNFPGITVDILTADVRLAGGKAVTIADLPGLYSIEAVVDPATDEGVARRFLDRTGEGGRPRLVVQVLDATQLALGLRLTRELVRRGLAPLVVATQRDVLEGEGRGLDLGALERAIGLPVVLVSARDPAARGVVLDAIAARLDAIAAGAAQAPGAAAWDPDAVARAAHVEAPLRDAAAERRRTFTARADAVLLHPAVGPVLFLGLMALLFAAVFLVATPATEALDAAIGQLGGVVSRALGEGLAASFVVDGLLGGAGTVLAFMPQIVVLTVAMELLEASGYLARGAFLVDRLLQLMGLSGRAFLPLLMGHACAVPAVHATRILRDPRERLTAILVLPLMACSARIPTYGLLLTTFFAAHGAWVQALLFVALYVAGIFSGLAASLVLRRTATRGRSLPMVLEMPAYRSPEPRLVARQAARAAWRFTREVGTVILAVSAVLWVLLKVPMPGAAAPEPPAAAAETAATPLASSIAGGVGRALEPVTAPLGFDWRINVGLIGSFGAREVMVGTMGVIFGIEGADDEPAPLAERIREARRPDGTHAYSTRTGLALLAFFVLACQCMSTVAAIRRETKTWRWPAFVLAYSYAAAYVAALVVYQGSGLLGIP</sequence>
<dbReference type="InterPro" id="IPR011642">
    <property type="entry name" value="Gate_dom"/>
</dbReference>
<keyword evidence="1" id="KW-0812">Transmembrane</keyword>
<feature type="domain" description="FeoB-type G" evidence="2">
    <location>
        <begin position="23"/>
        <end position="200"/>
    </location>
</feature>
<accession>A0A150QEQ1</accession>
<dbReference type="PANTHER" id="PTHR43185:SF1">
    <property type="entry name" value="FE(2+) TRANSPORTER FEOB"/>
    <property type="match status" value="1"/>
</dbReference>
<dbReference type="PROSITE" id="PS51711">
    <property type="entry name" value="G_FEOB"/>
    <property type="match status" value="1"/>
</dbReference>
<feature type="transmembrane region" description="Helical" evidence="1">
    <location>
        <begin position="473"/>
        <end position="492"/>
    </location>
</feature>
<dbReference type="EMBL" id="JEMA01000738">
    <property type="protein sequence ID" value="KYF66475.1"/>
    <property type="molecule type" value="Genomic_DNA"/>
</dbReference>
<dbReference type="GO" id="GO:0005886">
    <property type="term" value="C:plasma membrane"/>
    <property type="evidence" value="ECO:0007669"/>
    <property type="project" value="TreeGrafter"/>
</dbReference>
<feature type="transmembrane region" description="Helical" evidence="1">
    <location>
        <begin position="411"/>
        <end position="435"/>
    </location>
</feature>
<keyword evidence="1" id="KW-1133">Transmembrane helix</keyword>
<dbReference type="RefSeq" id="WP_061610481.1">
    <property type="nucleotide sequence ID" value="NZ_JEMA01000738.1"/>
</dbReference>
<feature type="transmembrane region" description="Helical" evidence="1">
    <location>
        <begin position="597"/>
        <end position="616"/>
    </location>
</feature>
<feature type="transmembrane region" description="Helical" evidence="1">
    <location>
        <begin position="239"/>
        <end position="266"/>
    </location>
</feature>